<dbReference type="Pfam" id="PF25930">
    <property type="entry name" value="DUF7975"/>
    <property type="match status" value="1"/>
</dbReference>
<dbReference type="RefSeq" id="WP_185191872.1">
    <property type="nucleotide sequence ID" value="NZ_JACKXD010000001.1"/>
</dbReference>
<dbReference type="InterPro" id="IPR058281">
    <property type="entry name" value="DUF7975"/>
</dbReference>
<sequence length="128" mass="14642">MTRFDADDPRERRKLFAEAIAAHRTRASSFVTLEADAEDDDAPRPWLQFGDNTFNVDVTDAELDDLKTLVGEFPEFRVEQLESPETAEGTNARITARSDPNRLATFADRVFLDVYDRPETYRAWVAEV</sequence>
<feature type="domain" description="DUF7975" evidence="1">
    <location>
        <begin position="1"/>
        <end position="128"/>
    </location>
</feature>
<accession>A0A7J9SG84</accession>
<name>A0A7J9SG84_9EURY</name>
<evidence type="ECO:0000313" key="3">
    <source>
        <dbReference type="Proteomes" id="UP000546257"/>
    </source>
</evidence>
<keyword evidence="3" id="KW-1185">Reference proteome</keyword>
<evidence type="ECO:0000259" key="1">
    <source>
        <dbReference type="Pfam" id="PF25930"/>
    </source>
</evidence>
<protein>
    <recommendedName>
        <fullName evidence="1">DUF7975 domain-containing protein</fullName>
    </recommendedName>
</protein>
<reference evidence="2 3" key="1">
    <citation type="submission" date="2020-08" db="EMBL/GenBank/DDBJ databases">
        <authorList>
            <person name="Seo M.-J."/>
        </authorList>
    </citation>
    <scope>NUCLEOTIDE SEQUENCE [LARGE SCALE GENOMIC DNA]</scope>
    <source>
        <strain evidence="2 3">MBLA0160</strain>
    </source>
</reference>
<gene>
    <name evidence="2" type="ORF">H5V44_04290</name>
</gene>
<evidence type="ECO:0000313" key="2">
    <source>
        <dbReference type="EMBL" id="MBB6645522.1"/>
    </source>
</evidence>
<comment type="caution">
    <text evidence="2">The sequence shown here is derived from an EMBL/GenBank/DDBJ whole genome shotgun (WGS) entry which is preliminary data.</text>
</comment>
<proteinExistence type="predicted"/>
<dbReference type="EMBL" id="JACKXD010000001">
    <property type="protein sequence ID" value="MBB6645522.1"/>
    <property type="molecule type" value="Genomic_DNA"/>
</dbReference>
<organism evidence="2 3">
    <name type="scientific">Halobellus ruber</name>
    <dbReference type="NCBI Taxonomy" id="2761102"/>
    <lineage>
        <taxon>Archaea</taxon>
        <taxon>Methanobacteriati</taxon>
        <taxon>Methanobacteriota</taxon>
        <taxon>Stenosarchaea group</taxon>
        <taxon>Halobacteria</taxon>
        <taxon>Halobacteriales</taxon>
        <taxon>Haloferacaceae</taxon>
        <taxon>Halobellus</taxon>
    </lineage>
</organism>
<dbReference type="AlphaFoldDB" id="A0A7J9SG84"/>
<dbReference type="Proteomes" id="UP000546257">
    <property type="component" value="Unassembled WGS sequence"/>
</dbReference>